<comment type="caution">
    <text evidence="2">The sequence shown here is derived from an EMBL/GenBank/DDBJ whole genome shotgun (WGS) entry which is preliminary data.</text>
</comment>
<proteinExistence type="predicted"/>
<reference evidence="2" key="1">
    <citation type="submission" date="2023-03" db="EMBL/GenBank/DDBJ databases">
        <title>Massive genome expansion in bonnet fungi (Mycena s.s.) driven by repeated elements and novel gene families across ecological guilds.</title>
        <authorList>
            <consortium name="Lawrence Berkeley National Laboratory"/>
            <person name="Harder C.B."/>
            <person name="Miyauchi S."/>
            <person name="Viragh M."/>
            <person name="Kuo A."/>
            <person name="Thoen E."/>
            <person name="Andreopoulos B."/>
            <person name="Lu D."/>
            <person name="Skrede I."/>
            <person name="Drula E."/>
            <person name="Henrissat B."/>
            <person name="Morin E."/>
            <person name="Kohler A."/>
            <person name="Barry K."/>
            <person name="LaButti K."/>
            <person name="Morin E."/>
            <person name="Salamov A."/>
            <person name="Lipzen A."/>
            <person name="Mereny Z."/>
            <person name="Hegedus B."/>
            <person name="Baldrian P."/>
            <person name="Stursova M."/>
            <person name="Weitz H."/>
            <person name="Taylor A."/>
            <person name="Grigoriev I.V."/>
            <person name="Nagy L.G."/>
            <person name="Martin F."/>
            <person name="Kauserud H."/>
        </authorList>
    </citation>
    <scope>NUCLEOTIDE SEQUENCE</scope>
    <source>
        <strain evidence="2">CBHHK002</strain>
    </source>
</reference>
<sequence length="184" mass="21150">NLSSTRRATPPCSSSDTCTTSTARTTSIINQRRTNERRNRMEQNIVIFHLLQHTVVLRPEVQVTAILFLDSMCLWPHHHSLDRPHYHSFFPLSLSSRYRLLVSKSNPKPKNRIQSTLTLPHSLSIYPSCFAICQLSTNQTTILSLSYFHVSFPFDCPLPFFSNPSMIRRITFISLLIHPRPVSS</sequence>
<feature type="non-terminal residue" evidence="2">
    <location>
        <position position="184"/>
    </location>
</feature>
<gene>
    <name evidence="2" type="ORF">DFH08DRAFT_833233</name>
</gene>
<evidence type="ECO:0000313" key="3">
    <source>
        <dbReference type="Proteomes" id="UP001218218"/>
    </source>
</evidence>
<dbReference type="EMBL" id="JARIHO010000001">
    <property type="protein sequence ID" value="KAJ7369168.1"/>
    <property type="molecule type" value="Genomic_DNA"/>
</dbReference>
<evidence type="ECO:0000256" key="1">
    <source>
        <dbReference type="SAM" id="MobiDB-lite"/>
    </source>
</evidence>
<organism evidence="2 3">
    <name type="scientific">Mycena albidolilacea</name>
    <dbReference type="NCBI Taxonomy" id="1033008"/>
    <lineage>
        <taxon>Eukaryota</taxon>
        <taxon>Fungi</taxon>
        <taxon>Dikarya</taxon>
        <taxon>Basidiomycota</taxon>
        <taxon>Agaricomycotina</taxon>
        <taxon>Agaricomycetes</taxon>
        <taxon>Agaricomycetidae</taxon>
        <taxon>Agaricales</taxon>
        <taxon>Marasmiineae</taxon>
        <taxon>Mycenaceae</taxon>
        <taxon>Mycena</taxon>
    </lineage>
</organism>
<keyword evidence="3" id="KW-1185">Reference proteome</keyword>
<evidence type="ECO:0000313" key="2">
    <source>
        <dbReference type="EMBL" id="KAJ7369168.1"/>
    </source>
</evidence>
<dbReference type="Proteomes" id="UP001218218">
    <property type="component" value="Unassembled WGS sequence"/>
</dbReference>
<name>A0AAD7AWU0_9AGAR</name>
<feature type="region of interest" description="Disordered" evidence="1">
    <location>
        <begin position="1"/>
        <end position="20"/>
    </location>
</feature>
<protein>
    <submittedName>
        <fullName evidence="2">Uncharacterized protein</fullName>
    </submittedName>
</protein>
<accession>A0AAD7AWU0</accession>
<dbReference type="AlphaFoldDB" id="A0AAD7AWU0"/>
<feature type="compositionally biased region" description="Low complexity" evidence="1">
    <location>
        <begin position="8"/>
        <end position="20"/>
    </location>
</feature>